<protein>
    <submittedName>
        <fullName evidence="2">Uncharacterized protein</fullName>
    </submittedName>
</protein>
<feature type="region of interest" description="Disordered" evidence="1">
    <location>
        <begin position="1"/>
        <end position="28"/>
    </location>
</feature>
<accession>A0A4V3C5T3</accession>
<dbReference type="Proteomes" id="UP000294901">
    <property type="component" value="Unassembled WGS sequence"/>
</dbReference>
<gene>
    <name evidence="2" type="ORF">C8E87_6548</name>
</gene>
<dbReference type="OrthoDB" id="30866at1865"/>
<keyword evidence="3" id="KW-1185">Reference proteome</keyword>
<feature type="compositionally biased region" description="Pro residues" evidence="1">
    <location>
        <begin position="9"/>
        <end position="25"/>
    </location>
</feature>
<dbReference type="EMBL" id="SNWR01000002">
    <property type="protein sequence ID" value="TDO31138.1"/>
    <property type="molecule type" value="Genomic_DNA"/>
</dbReference>
<dbReference type="AlphaFoldDB" id="A0A4V3C5T3"/>
<proteinExistence type="predicted"/>
<feature type="region of interest" description="Disordered" evidence="1">
    <location>
        <begin position="120"/>
        <end position="144"/>
    </location>
</feature>
<organism evidence="2 3">
    <name type="scientific">Paractinoplanes brasiliensis</name>
    <dbReference type="NCBI Taxonomy" id="52695"/>
    <lineage>
        <taxon>Bacteria</taxon>
        <taxon>Bacillati</taxon>
        <taxon>Actinomycetota</taxon>
        <taxon>Actinomycetes</taxon>
        <taxon>Micromonosporales</taxon>
        <taxon>Micromonosporaceae</taxon>
        <taxon>Paractinoplanes</taxon>
    </lineage>
</organism>
<dbReference type="RefSeq" id="WP_133877295.1">
    <property type="nucleotide sequence ID" value="NZ_BOMD01000046.1"/>
</dbReference>
<evidence type="ECO:0000313" key="3">
    <source>
        <dbReference type="Proteomes" id="UP000294901"/>
    </source>
</evidence>
<name>A0A4V3C5T3_9ACTN</name>
<evidence type="ECO:0000313" key="2">
    <source>
        <dbReference type="EMBL" id="TDO31138.1"/>
    </source>
</evidence>
<evidence type="ECO:0000256" key="1">
    <source>
        <dbReference type="SAM" id="MobiDB-lite"/>
    </source>
</evidence>
<comment type="caution">
    <text evidence="2">The sequence shown here is derived from an EMBL/GenBank/DDBJ whole genome shotgun (WGS) entry which is preliminary data.</text>
</comment>
<sequence length="144" mass="15578">MISAAPAPSRQPLPRPDAPIDPPSPAAGVDLAQINLEQAVARLWWDVLDYSGRADLARAVVTSAVDEAPRNSPRIKFLRDLLDGRPVGTEGEPRGAYGAPRFLHGDDQVMANEARLYHEDLTAGRRSARSPESFRGGADSDRLV</sequence>
<reference evidence="2 3" key="1">
    <citation type="submission" date="2019-03" db="EMBL/GenBank/DDBJ databases">
        <title>Sequencing the genomes of 1000 actinobacteria strains.</title>
        <authorList>
            <person name="Klenk H.-P."/>
        </authorList>
    </citation>
    <scope>NUCLEOTIDE SEQUENCE [LARGE SCALE GENOMIC DNA]</scope>
    <source>
        <strain evidence="2 3">DSM 43805</strain>
    </source>
</reference>